<evidence type="ECO:0000313" key="7">
    <source>
        <dbReference type="Proteomes" id="UP001470230"/>
    </source>
</evidence>
<dbReference type="InterPro" id="IPR011009">
    <property type="entry name" value="Kinase-like_dom_sf"/>
</dbReference>
<gene>
    <name evidence="6" type="ORF">M9Y10_012266</name>
</gene>
<dbReference type="InterPro" id="IPR000719">
    <property type="entry name" value="Prot_kinase_dom"/>
</dbReference>
<evidence type="ECO:0000256" key="2">
    <source>
        <dbReference type="ARBA" id="ARBA00022840"/>
    </source>
</evidence>
<dbReference type="SMART" id="SM00671">
    <property type="entry name" value="SEL1"/>
    <property type="match status" value="17"/>
</dbReference>
<evidence type="ECO:0000256" key="4">
    <source>
        <dbReference type="PROSITE-ProRule" id="PRU10141"/>
    </source>
</evidence>
<dbReference type="Gene3D" id="1.25.40.10">
    <property type="entry name" value="Tetratricopeptide repeat domain"/>
    <property type="match status" value="2"/>
</dbReference>
<dbReference type="PANTHER" id="PTHR11102">
    <property type="entry name" value="SEL-1-LIKE PROTEIN"/>
    <property type="match status" value="1"/>
</dbReference>
<organism evidence="6 7">
    <name type="scientific">Tritrichomonas musculus</name>
    <dbReference type="NCBI Taxonomy" id="1915356"/>
    <lineage>
        <taxon>Eukaryota</taxon>
        <taxon>Metamonada</taxon>
        <taxon>Parabasalia</taxon>
        <taxon>Tritrichomonadida</taxon>
        <taxon>Tritrichomonadidae</taxon>
        <taxon>Tritrichomonas</taxon>
    </lineage>
</organism>
<feature type="binding site" evidence="4">
    <location>
        <position position="223"/>
    </location>
    <ligand>
        <name>ATP</name>
        <dbReference type="ChEBI" id="CHEBI:30616"/>
    </ligand>
</feature>
<dbReference type="Proteomes" id="UP001470230">
    <property type="component" value="Unassembled WGS sequence"/>
</dbReference>
<dbReference type="Pfam" id="PF08238">
    <property type="entry name" value="Sel1"/>
    <property type="match status" value="16"/>
</dbReference>
<dbReference type="SUPFAM" id="SSF56112">
    <property type="entry name" value="Protein kinase-like (PK-like)"/>
    <property type="match status" value="1"/>
</dbReference>
<comment type="similarity">
    <text evidence="3">Belongs to the sel-1 family.</text>
</comment>
<dbReference type="InterPro" id="IPR050767">
    <property type="entry name" value="Sel1_AlgK"/>
</dbReference>
<feature type="domain" description="Protein kinase" evidence="5">
    <location>
        <begin position="194"/>
        <end position="444"/>
    </location>
</feature>
<dbReference type="EMBL" id="JAPFFF010000018">
    <property type="protein sequence ID" value="KAK8860601.1"/>
    <property type="molecule type" value="Genomic_DNA"/>
</dbReference>
<dbReference type="SMART" id="SM00220">
    <property type="entry name" value="S_TKc"/>
    <property type="match status" value="1"/>
</dbReference>
<dbReference type="InterPro" id="IPR006597">
    <property type="entry name" value="Sel1-like"/>
</dbReference>
<dbReference type="PROSITE" id="PS00108">
    <property type="entry name" value="PROTEIN_KINASE_ST"/>
    <property type="match status" value="1"/>
</dbReference>
<dbReference type="InterPro" id="IPR011990">
    <property type="entry name" value="TPR-like_helical_dom_sf"/>
</dbReference>
<dbReference type="PANTHER" id="PTHR11102:SF160">
    <property type="entry name" value="ERAD-ASSOCIATED E3 UBIQUITIN-PROTEIN LIGASE COMPONENT HRD3"/>
    <property type="match status" value="1"/>
</dbReference>
<protein>
    <recommendedName>
        <fullName evidence="5">Protein kinase domain-containing protein</fullName>
    </recommendedName>
</protein>
<name>A0ABR2IC70_9EUKA</name>
<dbReference type="Gene3D" id="1.10.510.10">
    <property type="entry name" value="Transferase(Phosphotransferase) domain 1"/>
    <property type="match status" value="1"/>
</dbReference>
<dbReference type="PROSITE" id="PS00107">
    <property type="entry name" value="PROTEIN_KINASE_ATP"/>
    <property type="match status" value="1"/>
</dbReference>
<dbReference type="PROSITE" id="PS50011">
    <property type="entry name" value="PROTEIN_KINASE_DOM"/>
    <property type="match status" value="1"/>
</dbReference>
<reference evidence="6 7" key="1">
    <citation type="submission" date="2024-04" db="EMBL/GenBank/DDBJ databases">
        <title>Tritrichomonas musculus Genome.</title>
        <authorList>
            <person name="Alves-Ferreira E."/>
            <person name="Grigg M."/>
            <person name="Lorenzi H."/>
            <person name="Galac M."/>
        </authorList>
    </citation>
    <scope>NUCLEOTIDE SEQUENCE [LARGE SCALE GENOMIC DNA]</scope>
    <source>
        <strain evidence="6 7">EAF2021</strain>
    </source>
</reference>
<keyword evidence="1 4" id="KW-0547">Nucleotide-binding</keyword>
<keyword evidence="2 4" id="KW-0067">ATP-binding</keyword>
<sequence>MNFLQMLFESFGGFQKLLNSNKILMRNKDLNKLIQKFKSYVAFEEYETSEIQERKNESKIIIIDVINETNVPYFVVIFDYTILFLANISYLPYLINNFKDSTIYTIKSDIKSHLPEEFQNQIYEYEKSYYEVYLTTIESFSDKFRIKPTGSREVDEIWKSVLPSFSSYFINKSYQKLEKERLNLNYSEITEFNFIELQNLGAGSSATVQLVFDIEKEQLFAKKVYYHANDYNNSTAKSFQRETYSYRNIRHPSFPHFYGEMKRGGGGCLIIEYIRGRTLDQIKPDELSQEEQMNMILQLMIIIEYLQYHQFIYRDLKPNNIIYDENHQIILLDFNEMINLRELGTNYSITADFGSPYMCPEIKNGTKEYSFKEDVYSIGVLIYYIISHEIPKLGRKDKSNENNYSFDKLLEYGMKELCEECTETDFKNRPIITKLIDYFFNNFVYMKGKQTTRDIKNNINEFKLFPKWQHNEEYFKIFHEPEQKETYEYYIQETNKIHHFYQYDLGLKHYQKEYFSENISKFILYLSMLIENTKSQFYLAAIYYEDVYVTRDINKSIHYFTLAANQNNPYAQFGLGYIYYSGEFITRDINKSIHYFTLAANQNNPYAQCNLGVIYYSSEYITRDINKSIHYFTLAANQNNPYAQFRLGYIYYSGEYITRDINKSIHYFTLAANQNNPYAQFRLGYIYYLGEYVTRDINKSIHYLKLAANQNNPYAQCNLGYIYYSGEYITRDINKSIHYFTLAADQNNPYAQNNLGVIYSSGEFITRDINKSIHYFTLAANQNHPYAQCNLGVIYYSSEYITRDINKSIHYFTLAANQNHPYAQFGLGVIYYSGKYITRDINKSIHYLTLAADQNDPIAQNNLGVIYSSGEYITRDINKSIHYLTLAANQNNPIAQFRLGVIYYSGEYIIRDINKSIHYFALAANQNNPYAQFGLGVIYYSGKYITRDINKSIHYLTLAADQNDPYAQFFLGYIYYSGKYITRDINKSIHYLTLAANQNHPDTQCYLGYIYYSGEYITRDINKSIHYFTLAANQNHPIAQFAIGFLYLQGIFMSKNINKATFYLYLAAKQGKHYAQFILGVIYSKGEYFKQDIEKAIHYYKEASSFNISYAKNNLAVIYKNGIHVQKRIGYSIELLKESVKMKDRVSMYNLSHIYFYEPNVGIKGYDEIIDLLFKSINLEFLPSIILLSIVMIKKYQTITKETIQHEIETHEKIDRDKVIDSENIIYSYIKMRKLETSRYYESEYEQCRNLDFMYNYDFVYIETNLLMKPKKKEIIKGQTINEQFYEGFGIQLDQ</sequence>
<dbReference type="InterPro" id="IPR008271">
    <property type="entry name" value="Ser/Thr_kinase_AS"/>
</dbReference>
<accession>A0ABR2IC70</accession>
<evidence type="ECO:0000313" key="6">
    <source>
        <dbReference type="EMBL" id="KAK8860601.1"/>
    </source>
</evidence>
<evidence type="ECO:0000259" key="5">
    <source>
        <dbReference type="PROSITE" id="PS50011"/>
    </source>
</evidence>
<keyword evidence="7" id="KW-1185">Reference proteome</keyword>
<comment type="caution">
    <text evidence="6">The sequence shown here is derived from an EMBL/GenBank/DDBJ whole genome shotgun (WGS) entry which is preliminary data.</text>
</comment>
<dbReference type="Pfam" id="PF00069">
    <property type="entry name" value="Pkinase"/>
    <property type="match status" value="1"/>
</dbReference>
<evidence type="ECO:0000256" key="1">
    <source>
        <dbReference type="ARBA" id="ARBA00022741"/>
    </source>
</evidence>
<dbReference type="InterPro" id="IPR017441">
    <property type="entry name" value="Protein_kinase_ATP_BS"/>
</dbReference>
<evidence type="ECO:0000256" key="3">
    <source>
        <dbReference type="ARBA" id="ARBA00038101"/>
    </source>
</evidence>
<proteinExistence type="inferred from homology"/>
<dbReference type="SUPFAM" id="SSF81901">
    <property type="entry name" value="HCP-like"/>
    <property type="match status" value="4"/>
</dbReference>
<dbReference type="CDD" id="cd00180">
    <property type="entry name" value="PKc"/>
    <property type="match status" value="1"/>
</dbReference>